<evidence type="ECO:0000313" key="5">
    <source>
        <dbReference type="EMBL" id="AEI29455.1"/>
    </source>
</evidence>
<geneLocation type="mitochondrion" evidence="4"/>
<accession>Q6VEE9</accession>
<protein>
    <submittedName>
        <fullName evidence="4">30S ribosomal protein S8</fullName>
    </submittedName>
</protein>
<dbReference type="GO" id="GO:0005840">
    <property type="term" value="C:ribosome"/>
    <property type="evidence" value="ECO:0007669"/>
    <property type="project" value="UniProtKB-KW"/>
</dbReference>
<dbReference type="InterPro" id="IPR000630">
    <property type="entry name" value="Ribosomal_uS8"/>
</dbReference>
<gene>
    <name evidence="4" type="primary">rps8</name>
</gene>
<comment type="similarity">
    <text evidence="1">Belongs to the universal ribosomal protein uS8 family.</text>
</comment>
<dbReference type="GO" id="GO:1990904">
    <property type="term" value="C:ribonucleoprotein complex"/>
    <property type="evidence" value="ECO:0007669"/>
    <property type="project" value="UniProtKB-KW"/>
</dbReference>
<organism evidence="4">
    <name type="scientific">Emiliania huxleyi</name>
    <name type="common">Coccolithophore</name>
    <name type="synonym">Pontosphaera huxleyi</name>
    <dbReference type="NCBI Taxonomy" id="2903"/>
    <lineage>
        <taxon>Eukaryota</taxon>
        <taxon>Haptista</taxon>
        <taxon>Haptophyta</taxon>
        <taxon>Prymnesiophyceae</taxon>
        <taxon>Isochrysidales</taxon>
        <taxon>Noelaerhabdaceae</taxon>
        <taxon>Emiliania</taxon>
    </lineage>
</organism>
<evidence type="ECO:0000256" key="2">
    <source>
        <dbReference type="ARBA" id="ARBA00022980"/>
    </source>
</evidence>
<keyword evidence="2 4" id="KW-0689">Ribosomal protein</keyword>
<dbReference type="EMBL" id="AY342361">
    <property type="protein sequence ID" value="AAP94703.1"/>
    <property type="molecule type" value="Genomic_DNA"/>
</dbReference>
<dbReference type="EMBL" id="JN022704">
    <property type="protein sequence ID" value="AEI29455.1"/>
    <property type="molecule type" value="Genomic_DNA"/>
</dbReference>
<sequence length="128" mass="14787">MTHKIFQQLISQIINAYERKKPNIQINYCANTLQLVNFLKEEGLIRGATIITKPKKLKILVYLKYNSNLEPAIAQSRNISRTNHSTFLTLSNANALFRNFNLVVFSNKNSKITKKSFRKNNSVVFLLK</sequence>
<evidence type="ECO:0000256" key="1">
    <source>
        <dbReference type="ARBA" id="ARBA00006471"/>
    </source>
</evidence>
<reference evidence="5" key="3">
    <citation type="journal article" date="2012" name="J. Eukaryot. Microbiol.">
        <title>Twenty-Fold Difference in Evolutionary Rates between the Mitochondrial and Plastid Genomes of Species with Secondary Red Plastids.</title>
        <authorList>
            <person name="Smith D.R."/>
            <person name="Keeling P.J."/>
        </authorList>
    </citation>
    <scope>NUCLEOTIDE SEQUENCE</scope>
</reference>
<dbReference type="GO" id="GO:0006412">
    <property type="term" value="P:translation"/>
    <property type="evidence" value="ECO:0007669"/>
    <property type="project" value="InterPro"/>
</dbReference>
<keyword evidence="3" id="KW-0687">Ribonucleoprotein</keyword>
<dbReference type="Gene3D" id="3.30.1370.30">
    <property type="match status" value="1"/>
</dbReference>
<evidence type="ECO:0000313" key="4">
    <source>
        <dbReference type="EMBL" id="AAP94703.1"/>
    </source>
</evidence>
<dbReference type="InterPro" id="IPR035987">
    <property type="entry name" value="Ribosomal_uS8_sf"/>
</dbReference>
<name>Q6VEE9_EMIHU</name>
<dbReference type="AlphaFoldDB" id="Q6VEE9"/>
<dbReference type="Pfam" id="PF00410">
    <property type="entry name" value="Ribosomal_S8"/>
    <property type="match status" value="1"/>
</dbReference>
<keyword evidence="4" id="KW-0496">Mitochondrion</keyword>
<dbReference type="RefSeq" id="NP_957721.1">
    <property type="nucleotide sequence ID" value="NC_005332.1"/>
</dbReference>
<proteinExistence type="inferred from homology"/>
<dbReference type="SUPFAM" id="SSF56047">
    <property type="entry name" value="Ribosomal protein S8"/>
    <property type="match status" value="1"/>
</dbReference>
<dbReference type="GO" id="GO:0003735">
    <property type="term" value="F:structural constituent of ribosome"/>
    <property type="evidence" value="ECO:0007669"/>
    <property type="project" value="InterPro"/>
</dbReference>
<evidence type="ECO:0000256" key="3">
    <source>
        <dbReference type="ARBA" id="ARBA00023274"/>
    </source>
</evidence>
<dbReference type="GeneID" id="2717390"/>
<reference evidence="4" key="2">
    <citation type="journal article" date="2004" name="DNA Res.">
        <title>The complete mitochondrial genome sequence of the haptophyte Emiliania huxleyi and its relation to heterokonts.</title>
        <authorList>
            <person name="Sanchez Puerta M.V."/>
            <person name="Bachvaroff T.R."/>
            <person name="Delwiche C.F."/>
        </authorList>
    </citation>
    <scope>NUCLEOTIDE SEQUENCE</scope>
</reference>
<reference evidence="4" key="1">
    <citation type="submission" date="2003-07" db="EMBL/GenBank/DDBJ databases">
        <authorList>
            <person name="Sanchez-Puerta M.V."/>
            <person name="Bachvaroff T.R."/>
            <person name="Delwiche C.F."/>
        </authorList>
    </citation>
    <scope>NUCLEOTIDE SEQUENCE</scope>
</reference>